<sequence>MTNKELQDKLKQFPDDMKVGMTADSNAFMDEVDPKITKLFDEDTLEPVEDFICLGDLT</sequence>
<comment type="caution">
    <text evidence="1">The sequence shown here is derived from an EMBL/GenBank/DDBJ whole genome shotgun (WGS) entry which is preliminary data.</text>
</comment>
<name>K2PS85_9LACT</name>
<accession>K2PS85</accession>
<proteinExistence type="predicted"/>
<protein>
    <submittedName>
        <fullName evidence="1">Uncharacterized protein</fullName>
    </submittedName>
</protein>
<evidence type="ECO:0000313" key="1">
    <source>
        <dbReference type="EMBL" id="EKF50391.1"/>
    </source>
</evidence>
<dbReference type="EMBL" id="AMQS01000055">
    <property type="protein sequence ID" value="EKF50391.1"/>
    <property type="molecule type" value="Genomic_DNA"/>
</dbReference>
<dbReference type="PATRIC" id="fig|1231377.3.peg.2240"/>
<gene>
    <name evidence="1" type="ORF">C426_2265</name>
</gene>
<dbReference type="RefSeq" id="WP_003136926.1">
    <property type="nucleotide sequence ID" value="NZ_AMQS01000055.1"/>
</dbReference>
<reference evidence="1 2" key="1">
    <citation type="journal article" date="2012" name="J. Bacteriol.">
        <title>Genome Sequence of the Bacteriocin-Producing Strain Lactococcus garvieae DCC43.</title>
        <authorList>
            <person name="Gabrielsen C."/>
            <person name="Brede D.A."/>
            <person name="Hernandez P.E."/>
            <person name="Nes I.F."/>
            <person name="Diep D.B."/>
        </authorList>
    </citation>
    <scope>NUCLEOTIDE SEQUENCE [LARGE SCALE GENOMIC DNA]</scope>
    <source>
        <strain evidence="1 2">DCC43</strain>
    </source>
</reference>
<dbReference type="Proteomes" id="UP000006787">
    <property type="component" value="Unassembled WGS sequence"/>
</dbReference>
<organism evidence="1 2">
    <name type="scientific">Lactococcus garvieae DCC43</name>
    <dbReference type="NCBI Taxonomy" id="1231377"/>
    <lineage>
        <taxon>Bacteria</taxon>
        <taxon>Bacillati</taxon>
        <taxon>Bacillota</taxon>
        <taxon>Bacilli</taxon>
        <taxon>Lactobacillales</taxon>
        <taxon>Streptococcaceae</taxon>
        <taxon>Lactococcus</taxon>
    </lineage>
</organism>
<evidence type="ECO:0000313" key="2">
    <source>
        <dbReference type="Proteomes" id="UP000006787"/>
    </source>
</evidence>
<dbReference type="AlphaFoldDB" id="K2PS85"/>